<protein>
    <recommendedName>
        <fullName evidence="3">FAM86 N-terminal domain-containing protein</fullName>
    </recommendedName>
</protein>
<dbReference type="PANTHER" id="PTHR14614:SF130">
    <property type="entry name" value="PROTEIN-LYSINE N-METHYLTRANSFERASE EEF2KMT"/>
    <property type="match status" value="1"/>
</dbReference>
<dbReference type="PANTHER" id="PTHR14614">
    <property type="entry name" value="HEPATOCELLULAR CARCINOMA-ASSOCIATED ANTIGEN"/>
    <property type="match status" value="1"/>
</dbReference>
<dbReference type="InterPro" id="IPR029063">
    <property type="entry name" value="SAM-dependent_MTases_sf"/>
</dbReference>
<organism evidence="1 2">
    <name type="scientific">Asparagus officinalis</name>
    <name type="common">Garden asparagus</name>
    <dbReference type="NCBI Taxonomy" id="4686"/>
    <lineage>
        <taxon>Eukaryota</taxon>
        <taxon>Viridiplantae</taxon>
        <taxon>Streptophyta</taxon>
        <taxon>Embryophyta</taxon>
        <taxon>Tracheophyta</taxon>
        <taxon>Spermatophyta</taxon>
        <taxon>Magnoliopsida</taxon>
        <taxon>Liliopsida</taxon>
        <taxon>Asparagales</taxon>
        <taxon>Asparagaceae</taxon>
        <taxon>Asparagoideae</taxon>
        <taxon>Asparagus</taxon>
    </lineage>
</organism>
<accession>A0A5P1FNS8</accession>
<dbReference type="Gene3D" id="3.40.50.150">
    <property type="entry name" value="Vaccinia Virus protein VP39"/>
    <property type="match status" value="1"/>
</dbReference>
<evidence type="ECO:0000313" key="2">
    <source>
        <dbReference type="Proteomes" id="UP000243459"/>
    </source>
</evidence>
<sequence length="390" mass="43768">MADSSSPSINSSRRMKFLKAAFRAMEPPNCFVSLAKQIGGGSITEEVQTYILEHCINNVVEGNAYNSMYVRNILKKIILAAESTSEVTMDGLYEQLTLHMTLQRDEDSLKEKSRIFKEISFLFPGYDDCSDSLDLVFPLQCSLNMLEGDTGCALWPSSLFLSEIIVTYQDTFSNKVCFEVGSGAGLIGISLIRVGASEVVLTDGDESTLANMKYNLELNKLPLETKVLQKTNVVCKHLKWESPSKRELQHYRPDIVLGADIIYDPICVPHLIQVLSILLSGNANDCESTHHDEDQRNNTSDGDVMKVEPPIAYIAQVIRNHETFNYFLKLAEESYLCVVDITEEKQPYNLLPYMLSYDRSSVRLFKVSSLRNCNILSSSAVSIRELRGLP</sequence>
<dbReference type="Pfam" id="PF10294">
    <property type="entry name" value="Methyltransf_16"/>
    <property type="match status" value="1"/>
</dbReference>
<dbReference type="SUPFAM" id="SSF53335">
    <property type="entry name" value="S-adenosyl-L-methionine-dependent methyltransferases"/>
    <property type="match status" value="1"/>
</dbReference>
<reference evidence="2" key="1">
    <citation type="journal article" date="2017" name="Nat. Commun.">
        <title>The asparagus genome sheds light on the origin and evolution of a young Y chromosome.</title>
        <authorList>
            <person name="Harkess A."/>
            <person name="Zhou J."/>
            <person name="Xu C."/>
            <person name="Bowers J.E."/>
            <person name="Van der Hulst R."/>
            <person name="Ayyampalayam S."/>
            <person name="Mercati F."/>
            <person name="Riccardi P."/>
            <person name="McKain M.R."/>
            <person name="Kakrana A."/>
            <person name="Tang H."/>
            <person name="Ray J."/>
            <person name="Groenendijk J."/>
            <person name="Arikit S."/>
            <person name="Mathioni S.M."/>
            <person name="Nakano M."/>
            <person name="Shan H."/>
            <person name="Telgmann-Rauber A."/>
            <person name="Kanno A."/>
            <person name="Yue Z."/>
            <person name="Chen H."/>
            <person name="Li W."/>
            <person name="Chen Y."/>
            <person name="Xu X."/>
            <person name="Zhang Y."/>
            <person name="Luo S."/>
            <person name="Chen H."/>
            <person name="Gao J."/>
            <person name="Mao Z."/>
            <person name="Pires J.C."/>
            <person name="Luo M."/>
            <person name="Kudrna D."/>
            <person name="Wing R.A."/>
            <person name="Meyers B.C."/>
            <person name="Yi K."/>
            <person name="Kong H."/>
            <person name="Lavrijsen P."/>
            <person name="Sunseri F."/>
            <person name="Falavigna A."/>
            <person name="Ye Y."/>
            <person name="Leebens-Mack J.H."/>
            <person name="Chen G."/>
        </authorList>
    </citation>
    <scope>NUCLEOTIDE SEQUENCE [LARGE SCALE GENOMIC DNA]</scope>
    <source>
        <strain evidence="2">cv. DH0086</strain>
    </source>
</reference>
<evidence type="ECO:0008006" key="3">
    <source>
        <dbReference type="Google" id="ProtNLM"/>
    </source>
</evidence>
<name>A0A5P1FNS8_ASPOF</name>
<keyword evidence="2" id="KW-1185">Reference proteome</keyword>
<gene>
    <name evidence="1" type="ORF">A4U43_C02F16620</name>
</gene>
<dbReference type="Proteomes" id="UP000243459">
    <property type="component" value="Chromosome 2"/>
</dbReference>
<dbReference type="OMA" id="CLHLPWE"/>
<evidence type="ECO:0000313" key="1">
    <source>
        <dbReference type="EMBL" id="ONK78280.1"/>
    </source>
</evidence>
<dbReference type="InterPro" id="IPR019410">
    <property type="entry name" value="Methyltransf_16"/>
</dbReference>
<proteinExistence type="predicted"/>
<dbReference type="EMBL" id="CM007382">
    <property type="protein sequence ID" value="ONK78280.1"/>
    <property type="molecule type" value="Genomic_DNA"/>
</dbReference>
<dbReference type="AlphaFoldDB" id="A0A5P1FNS8"/>
<dbReference type="Gramene" id="ONK78280">
    <property type="protein sequence ID" value="ONK78280"/>
    <property type="gene ID" value="A4U43_C02F16620"/>
</dbReference>